<feature type="compositionally biased region" description="Acidic residues" evidence="1">
    <location>
        <begin position="115"/>
        <end position="172"/>
    </location>
</feature>
<dbReference type="eggNOG" id="ENOG502S6U4">
    <property type="taxonomic scope" value="Eukaryota"/>
</dbReference>
<feature type="region of interest" description="Disordered" evidence="1">
    <location>
        <begin position="552"/>
        <end position="598"/>
    </location>
</feature>
<dbReference type="SUPFAM" id="SSF48371">
    <property type="entry name" value="ARM repeat"/>
    <property type="match status" value="1"/>
</dbReference>
<feature type="region of interest" description="Disordered" evidence="1">
    <location>
        <begin position="85"/>
        <end position="456"/>
    </location>
</feature>
<dbReference type="HOGENOM" id="CLU_430956_0_0_1"/>
<feature type="compositionally biased region" description="Basic and acidic residues" evidence="1">
    <location>
        <begin position="265"/>
        <end position="279"/>
    </location>
</feature>
<feature type="compositionally biased region" description="Acidic residues" evidence="1">
    <location>
        <begin position="188"/>
        <end position="198"/>
    </location>
</feature>
<feature type="compositionally biased region" description="Polar residues" evidence="1">
    <location>
        <begin position="217"/>
        <end position="231"/>
    </location>
</feature>
<dbReference type="Proteomes" id="UP000009328">
    <property type="component" value="Unassembled WGS sequence"/>
</dbReference>
<evidence type="ECO:0000256" key="2">
    <source>
        <dbReference type="SAM" id="SignalP"/>
    </source>
</evidence>
<keyword evidence="2" id="KW-0732">Signal</keyword>
<feature type="compositionally biased region" description="Basic and acidic residues" evidence="1">
    <location>
        <begin position="307"/>
        <end position="324"/>
    </location>
</feature>
<protein>
    <submittedName>
        <fullName evidence="3">Midasin</fullName>
    </submittedName>
</protein>
<feature type="chain" id="PRO_5003834636" evidence="2">
    <location>
        <begin position="19"/>
        <end position="635"/>
    </location>
</feature>
<reference evidence="3 4" key="1">
    <citation type="journal article" date="2012" name="Eukaryot. Cell">
        <title>Draft genome sequence of Wickerhamomyces ciferrii NRRL Y-1031 F-60-10.</title>
        <authorList>
            <person name="Schneider J."/>
            <person name="Andrea H."/>
            <person name="Blom J."/>
            <person name="Jaenicke S."/>
            <person name="Ruckert C."/>
            <person name="Schorsch C."/>
            <person name="Szczepanowski R."/>
            <person name="Farwick M."/>
            <person name="Goesmann A."/>
            <person name="Puhler A."/>
            <person name="Schaffer S."/>
            <person name="Tauch A."/>
            <person name="Kohler T."/>
            <person name="Brinkrolf K."/>
        </authorList>
    </citation>
    <scope>NUCLEOTIDE SEQUENCE [LARGE SCALE GENOMIC DNA]</scope>
    <source>
        <strain evidence="4">ATCC 14091 / BCRC 22168 / CBS 111 / JCM 3599 / NBRC 0793 / NRRL Y-1031 F-60-10</strain>
    </source>
</reference>
<comment type="caution">
    <text evidence="3">The sequence shown here is derived from an EMBL/GenBank/DDBJ whole genome shotgun (WGS) entry which is preliminary data.</text>
</comment>
<accession>K0KY13</accession>
<feature type="compositionally biased region" description="Polar residues" evidence="1">
    <location>
        <begin position="408"/>
        <end position="418"/>
    </location>
</feature>
<dbReference type="AlphaFoldDB" id="K0KY13"/>
<dbReference type="InParanoid" id="K0KY13"/>
<name>K0KY13_WICCF</name>
<evidence type="ECO:0000313" key="4">
    <source>
        <dbReference type="Proteomes" id="UP000009328"/>
    </source>
</evidence>
<evidence type="ECO:0000313" key="3">
    <source>
        <dbReference type="EMBL" id="CCH46339.1"/>
    </source>
</evidence>
<evidence type="ECO:0000256" key="1">
    <source>
        <dbReference type="SAM" id="MobiDB-lite"/>
    </source>
</evidence>
<feature type="signal peptide" evidence="2">
    <location>
        <begin position="1"/>
        <end position="18"/>
    </location>
</feature>
<feature type="compositionally biased region" description="Basic and acidic residues" evidence="1">
    <location>
        <begin position="238"/>
        <end position="250"/>
    </location>
</feature>
<feature type="compositionally biased region" description="Acidic residues" evidence="1">
    <location>
        <begin position="329"/>
        <end position="340"/>
    </location>
</feature>
<sequence length="635" mass="73422">MLIKSILPIFAILLFVGATPPACFLSCVQVIARWCERAHADFRCVCENSPSLVGCLVDICPYGNFFSARDHFWGTCLERLSADSDNEISSGESTHDARSNADYNKPKKPAIDDIPSYDDESEENETEEDEEYYDDEEEEEDDEETYDDEEDDDYYYDDYDDEEGDDDDDDENVKDGDQDDEDKKYYPIEEDEKEEKDDKEDKDWHLTPGNPFEPRTADSNSATFMAQNIYSEVNYPSEDYKQREPEEEKLQQNNKYNTEDYLGSKADEDLSEKSLDIEKGPSNFEKIRPNHGSLYADYDIESNYNDGKSEYESQSGEEKERYNQHETQPIEEEEYGDYGEGDGNYYNDNDDDNDDDEEEENDDLSENDDEFEEEEEEEEEEGAYDSEEFEEEENKFEEEGYEYPDTSGLYQDYQNQDHQSNHVNDKKSYESNEQDPTSNDFEANSNSEGDNISTDNVDITYLEKENPEVEEDVAKFADVELREKSEALIKQRQKSIDSKFLKGLTDTPINTLKNFNTKQEQHSPYTFTGNRLSHHKPFRSFKEYLEQNEKNVKVVSSSTSHEDGVSDDGSSGDESEIFDQRISKNAPPSRPGRYNNEGTIEEDIVKGIPKKIKSQVLRLPHNAKAVASKIKNKII</sequence>
<dbReference type="InterPro" id="IPR016024">
    <property type="entry name" value="ARM-type_fold"/>
</dbReference>
<dbReference type="STRING" id="1206466.K0KY13"/>
<gene>
    <name evidence="3" type="primary">MDN14</name>
    <name evidence="3" type="ORF">BN7_5932</name>
</gene>
<proteinExistence type="predicted"/>
<feature type="compositionally biased region" description="Basic and acidic residues" evidence="1">
    <location>
        <begin position="419"/>
        <end position="430"/>
    </location>
</feature>
<keyword evidence="4" id="KW-1185">Reference proteome</keyword>
<feature type="compositionally biased region" description="Polar residues" evidence="1">
    <location>
        <begin position="434"/>
        <end position="456"/>
    </location>
</feature>
<dbReference type="EMBL" id="CAIF01000241">
    <property type="protein sequence ID" value="CCH46339.1"/>
    <property type="molecule type" value="Genomic_DNA"/>
</dbReference>
<feature type="compositionally biased region" description="Basic and acidic residues" evidence="1">
    <location>
        <begin position="173"/>
        <end position="187"/>
    </location>
</feature>
<organism evidence="3 4">
    <name type="scientific">Wickerhamomyces ciferrii (strain ATCC 14091 / BCRC 22168 / CBS 111 / JCM 3599 / NBRC 0793 / NRRL Y-1031 F-60-10)</name>
    <name type="common">Yeast</name>
    <name type="synonym">Pichia ciferrii</name>
    <dbReference type="NCBI Taxonomy" id="1206466"/>
    <lineage>
        <taxon>Eukaryota</taxon>
        <taxon>Fungi</taxon>
        <taxon>Dikarya</taxon>
        <taxon>Ascomycota</taxon>
        <taxon>Saccharomycotina</taxon>
        <taxon>Saccharomycetes</taxon>
        <taxon>Phaffomycetales</taxon>
        <taxon>Wickerhamomycetaceae</taxon>
        <taxon>Wickerhamomyces</taxon>
    </lineage>
</organism>
<feature type="compositionally biased region" description="Acidic residues" evidence="1">
    <location>
        <begin position="348"/>
        <end position="402"/>
    </location>
</feature>